<keyword evidence="7 15" id="KW-1133">Transmembrane helix</keyword>
<dbReference type="PROSITE" id="PS50262">
    <property type="entry name" value="G_PROTEIN_RECEP_F1_2"/>
    <property type="match status" value="1"/>
</dbReference>
<feature type="transmembrane region" description="Helical" evidence="15">
    <location>
        <begin position="110"/>
        <end position="133"/>
    </location>
</feature>
<comment type="subcellular location">
    <subcellularLocation>
        <location evidence="1">Cell membrane</location>
        <topology evidence="1">Multi-pass membrane protein</topology>
    </subcellularLocation>
</comment>
<dbReference type="Pfam" id="PF07763">
    <property type="entry name" value="FEZ"/>
    <property type="match status" value="2"/>
</dbReference>
<dbReference type="PANTHER" id="PTHR24228">
    <property type="entry name" value="B2 BRADYKININ RECEPTOR/ANGIOTENSIN II RECEPTOR"/>
    <property type="match status" value="1"/>
</dbReference>
<keyword evidence="10 15" id="KW-0472">Membrane</keyword>
<feature type="transmembrane region" description="Helical" evidence="15">
    <location>
        <begin position="186"/>
        <end position="204"/>
    </location>
</feature>
<keyword evidence="6 13" id="KW-0812">Transmembrane</keyword>
<keyword evidence="5" id="KW-0597">Phosphoprotein</keyword>
<feature type="transmembrane region" description="Helical" evidence="15">
    <location>
        <begin position="461"/>
        <end position="481"/>
    </location>
</feature>
<feature type="transmembrane region" description="Helical" evidence="15">
    <location>
        <begin position="274"/>
        <end position="296"/>
    </location>
</feature>
<evidence type="ECO:0000259" key="16">
    <source>
        <dbReference type="PROSITE" id="PS50262"/>
    </source>
</evidence>
<dbReference type="CDD" id="cd15210">
    <property type="entry name" value="7tmA_GPR84-like"/>
    <property type="match status" value="1"/>
</dbReference>
<dbReference type="GO" id="GO:0043005">
    <property type="term" value="C:neuron projection"/>
    <property type="evidence" value="ECO:0007669"/>
    <property type="project" value="GOC"/>
</dbReference>
<comment type="similarity">
    <text evidence="2">Belongs to the zygin family.</text>
</comment>
<evidence type="ECO:0000256" key="8">
    <source>
        <dbReference type="ARBA" id="ARBA00023040"/>
    </source>
</evidence>
<dbReference type="SMART" id="SM01381">
    <property type="entry name" value="7TM_GPCR_Srsx"/>
    <property type="match status" value="1"/>
</dbReference>
<feature type="transmembrane region" description="Helical" evidence="15">
    <location>
        <begin position="224"/>
        <end position="244"/>
    </location>
</feature>
<keyword evidence="12 13" id="KW-0807">Transducer</keyword>
<evidence type="ECO:0000256" key="2">
    <source>
        <dbReference type="ARBA" id="ARBA00006788"/>
    </source>
</evidence>
<dbReference type="AlphaFoldDB" id="B4R335"/>
<evidence type="ECO:0000256" key="9">
    <source>
        <dbReference type="ARBA" id="ARBA00023054"/>
    </source>
</evidence>
<keyword evidence="8 13" id="KW-0297">G-protein coupled receptor</keyword>
<proteinExistence type="inferred from homology"/>
<feature type="region of interest" description="Disordered" evidence="14">
    <location>
        <begin position="382"/>
        <end position="415"/>
    </location>
</feature>
<dbReference type="SUPFAM" id="SSF81321">
    <property type="entry name" value="Family A G protein-coupled receptor-like"/>
    <property type="match status" value="1"/>
</dbReference>
<keyword evidence="11 13" id="KW-0675">Receptor</keyword>
<evidence type="ECO:0000256" key="4">
    <source>
        <dbReference type="ARBA" id="ARBA00022475"/>
    </source>
</evidence>
<dbReference type="PRINTS" id="PR00237">
    <property type="entry name" value="GPCRRHODOPSN"/>
</dbReference>
<feature type="transmembrane region" description="Helical" evidence="15">
    <location>
        <begin position="493"/>
        <end position="516"/>
    </location>
</feature>
<dbReference type="InterPro" id="IPR000276">
    <property type="entry name" value="GPCR_Rhodpsn"/>
</dbReference>
<name>B4R335_DROSI</name>
<feature type="transmembrane region" description="Helical" evidence="15">
    <location>
        <begin position="145"/>
        <end position="166"/>
    </location>
</feature>
<keyword evidence="18" id="KW-1185">Reference proteome</keyword>
<sequence>MSVYGCGEFSFSTNSAQERATRLLPTTKCRAMFPPKSGPTPHPISMALPLSDPYATDRMAEQDAMLPVPLADSLDLDVDVDLNLNLNLNLNVDGRRQVLFEGYSDELLTIAWVACIVFIIVGVPGNLLTIVALSRGRQTRNSTAIFIINLSCSDLLFGCFNLPLAASTFKERAWTHSDLLCRLFPMLRYGLLAVSLLSVSLITINRYIIIAHPRQYPRIYQRRYLALMVAGTWITTFSIMIPTWRGVWGIFGLDVSIGSCSIMHDRYGRSPKEFLFIAAFMVPCICIVICYARIFLLVRKAAIRAGTAARPIIRLKPWHTKKPEKVSTSSGEANEPIAGRPFVVEEHLAYIDDNASTESLPISYSIRKSDQDQQPPPVDVNVVLKEREKERDRDQEKVSLGRSQTQLEMGKTHGKNPITTSLRTTSFTRFSPRKSHYASMGNTSNASSIYPGRMSAKDRRLLKMILVIFVWFVICYLPITVAKIWKSATEVHWFNIAGYLLIYLTTCINPLIYVLMSSEYRRAYWNLLRCHGSPDTQKQRNQANAKRKHLESNRQVKTTTMWWTITGNFGNILPIDWSKSYTRQMHMPTLNLGQNHTKQQQQNRNQQQQLHNQSHQAYPHTNGAGSGSGSGLDAQTPGDEFNDLTNEDEAVANNLNMHALILNGLNGDMDNLPINIVDEVITEIKYIMEEA</sequence>
<evidence type="ECO:0000256" key="14">
    <source>
        <dbReference type="SAM" id="MobiDB-lite"/>
    </source>
</evidence>
<dbReference type="InterPro" id="IPR017452">
    <property type="entry name" value="GPCR_Rhodpsn_7TM"/>
</dbReference>
<dbReference type="PhylomeDB" id="B4R335"/>
<evidence type="ECO:0000256" key="3">
    <source>
        <dbReference type="ARBA" id="ARBA00010663"/>
    </source>
</evidence>
<reference evidence="17 18" key="1">
    <citation type="journal article" date="2007" name="Nature">
        <title>Evolution of genes and genomes on the Drosophila phylogeny.</title>
        <authorList>
            <consortium name="Drosophila 12 Genomes Consortium"/>
            <person name="Clark A.G."/>
            <person name="Eisen M.B."/>
            <person name="Smith D.R."/>
            <person name="Bergman C.M."/>
            <person name="Oliver B."/>
            <person name="Markow T.A."/>
            <person name="Kaufman T.C."/>
            <person name="Kellis M."/>
            <person name="Gelbart W."/>
            <person name="Iyer V.N."/>
            <person name="Pollard D.A."/>
            <person name="Sackton T.B."/>
            <person name="Larracuente A.M."/>
            <person name="Singh N.D."/>
            <person name="Abad J.P."/>
            <person name="Abt D.N."/>
            <person name="Adryan B."/>
            <person name="Aguade M."/>
            <person name="Akashi H."/>
            <person name="Anderson W.W."/>
            <person name="Aquadro C.F."/>
            <person name="Ardell D.H."/>
            <person name="Arguello R."/>
            <person name="Artieri C.G."/>
            <person name="Barbash D.A."/>
            <person name="Barker D."/>
            <person name="Barsanti P."/>
            <person name="Batterham P."/>
            <person name="Batzoglou S."/>
            <person name="Begun D."/>
            <person name="Bhutkar A."/>
            <person name="Blanco E."/>
            <person name="Bosak S.A."/>
            <person name="Bradley R.K."/>
            <person name="Brand A.D."/>
            <person name="Brent M.R."/>
            <person name="Brooks A.N."/>
            <person name="Brown R.H."/>
            <person name="Butlin R.K."/>
            <person name="Caggese C."/>
            <person name="Calvi B.R."/>
            <person name="Bernardo de Carvalho A."/>
            <person name="Caspi A."/>
            <person name="Castrezana S."/>
            <person name="Celniker S.E."/>
            <person name="Chang J.L."/>
            <person name="Chapple C."/>
            <person name="Chatterji S."/>
            <person name="Chinwalla A."/>
            <person name="Civetta A."/>
            <person name="Clifton S.W."/>
            <person name="Comeron J.M."/>
            <person name="Costello J.C."/>
            <person name="Coyne J.A."/>
            <person name="Daub J."/>
            <person name="David R.G."/>
            <person name="Delcher A.L."/>
            <person name="Delehaunty K."/>
            <person name="Do C.B."/>
            <person name="Ebling H."/>
            <person name="Edwards K."/>
            <person name="Eickbush T."/>
            <person name="Evans J.D."/>
            <person name="Filipski A."/>
            <person name="Findeiss S."/>
            <person name="Freyhult E."/>
            <person name="Fulton L."/>
            <person name="Fulton R."/>
            <person name="Garcia A.C."/>
            <person name="Gardiner A."/>
            <person name="Garfield D.A."/>
            <person name="Garvin B.E."/>
            <person name="Gibson G."/>
            <person name="Gilbert D."/>
            <person name="Gnerre S."/>
            <person name="Godfrey J."/>
            <person name="Good R."/>
            <person name="Gotea V."/>
            <person name="Gravely B."/>
            <person name="Greenberg A.J."/>
            <person name="Griffiths-Jones S."/>
            <person name="Gross S."/>
            <person name="Guigo R."/>
            <person name="Gustafson E.A."/>
            <person name="Haerty W."/>
            <person name="Hahn M.W."/>
            <person name="Halligan D.L."/>
            <person name="Halpern A.L."/>
            <person name="Halter G.M."/>
            <person name="Han M.V."/>
            <person name="Heger A."/>
            <person name="Hillier L."/>
            <person name="Hinrichs A.S."/>
            <person name="Holmes I."/>
            <person name="Hoskins R.A."/>
            <person name="Hubisz M.J."/>
            <person name="Hultmark D."/>
            <person name="Huntley M.A."/>
            <person name="Jaffe D.B."/>
            <person name="Jagadeeshan S."/>
            <person name="Jeck W.R."/>
            <person name="Johnson J."/>
            <person name="Jones C.D."/>
            <person name="Jordan W.C."/>
            <person name="Karpen G.H."/>
            <person name="Kataoka E."/>
            <person name="Keightley P.D."/>
            <person name="Kheradpour P."/>
            <person name="Kirkness E.F."/>
            <person name="Koerich L.B."/>
            <person name="Kristiansen K."/>
            <person name="Kudrna D."/>
            <person name="Kulathinal R.J."/>
            <person name="Kumar S."/>
            <person name="Kwok R."/>
            <person name="Lander E."/>
            <person name="Langley C.H."/>
            <person name="Lapoint R."/>
            <person name="Lazzaro B.P."/>
            <person name="Lee S.J."/>
            <person name="Levesque L."/>
            <person name="Li R."/>
            <person name="Lin C.F."/>
            <person name="Lin M.F."/>
            <person name="Lindblad-Toh K."/>
            <person name="Llopart A."/>
            <person name="Long M."/>
            <person name="Low L."/>
            <person name="Lozovsky E."/>
            <person name="Lu J."/>
            <person name="Luo M."/>
            <person name="Machado C.A."/>
            <person name="Makalowski W."/>
            <person name="Marzo M."/>
            <person name="Matsuda M."/>
            <person name="Matzkin L."/>
            <person name="McAllister B."/>
            <person name="McBride C.S."/>
            <person name="McKernan B."/>
            <person name="McKernan K."/>
            <person name="Mendez-Lago M."/>
            <person name="Minx P."/>
            <person name="Mollenhauer M.U."/>
            <person name="Montooth K."/>
            <person name="Mount S.M."/>
            <person name="Mu X."/>
            <person name="Myers E."/>
            <person name="Negre B."/>
            <person name="Newfeld S."/>
            <person name="Nielsen R."/>
            <person name="Noor M.A."/>
            <person name="O'Grady P."/>
            <person name="Pachter L."/>
            <person name="Papaceit M."/>
            <person name="Parisi M.J."/>
            <person name="Parisi M."/>
            <person name="Parts L."/>
            <person name="Pedersen J.S."/>
            <person name="Pesole G."/>
            <person name="Phillippy A.M."/>
            <person name="Ponting C.P."/>
            <person name="Pop M."/>
            <person name="Porcelli D."/>
            <person name="Powell J.R."/>
            <person name="Prohaska S."/>
            <person name="Pruitt K."/>
            <person name="Puig M."/>
            <person name="Quesneville H."/>
            <person name="Ram K.R."/>
            <person name="Rand D."/>
            <person name="Rasmussen M.D."/>
            <person name="Reed L.K."/>
            <person name="Reenan R."/>
            <person name="Reily A."/>
            <person name="Remington K.A."/>
            <person name="Rieger T.T."/>
            <person name="Ritchie M.G."/>
            <person name="Robin C."/>
            <person name="Rogers Y.H."/>
            <person name="Rohde C."/>
            <person name="Rozas J."/>
            <person name="Rubenfield M.J."/>
            <person name="Ruiz A."/>
            <person name="Russo S."/>
            <person name="Salzberg S.L."/>
            <person name="Sanchez-Gracia A."/>
            <person name="Saranga D.J."/>
            <person name="Sato H."/>
            <person name="Schaeffer S.W."/>
            <person name="Schatz M.C."/>
            <person name="Schlenke T."/>
            <person name="Schwartz R."/>
            <person name="Segarra C."/>
            <person name="Singh R.S."/>
            <person name="Sirot L."/>
            <person name="Sirota M."/>
            <person name="Sisneros N.B."/>
            <person name="Smith C.D."/>
            <person name="Smith T.F."/>
            <person name="Spieth J."/>
            <person name="Stage D.E."/>
            <person name="Stark A."/>
            <person name="Stephan W."/>
            <person name="Strausberg R.L."/>
            <person name="Strempel S."/>
            <person name="Sturgill D."/>
            <person name="Sutton G."/>
            <person name="Sutton G.G."/>
            <person name="Tao W."/>
            <person name="Teichmann S."/>
            <person name="Tobari Y.N."/>
            <person name="Tomimura Y."/>
            <person name="Tsolas J.M."/>
            <person name="Valente V.L."/>
            <person name="Venter E."/>
            <person name="Venter J.C."/>
            <person name="Vicario S."/>
            <person name="Vieira F.G."/>
            <person name="Vilella A.J."/>
            <person name="Villasante A."/>
            <person name="Walenz B."/>
            <person name="Wang J."/>
            <person name="Wasserman M."/>
            <person name="Watts T."/>
            <person name="Wilson D."/>
            <person name="Wilson R.K."/>
            <person name="Wing R.A."/>
            <person name="Wolfner M.F."/>
            <person name="Wong A."/>
            <person name="Wong G.K."/>
            <person name="Wu C.I."/>
            <person name="Wu G."/>
            <person name="Yamamoto D."/>
            <person name="Yang H.P."/>
            <person name="Yang S.P."/>
            <person name="Yorke J.A."/>
            <person name="Yoshida K."/>
            <person name="Zdobnov E."/>
            <person name="Zhang P."/>
            <person name="Zhang Y."/>
            <person name="Zimin A.V."/>
            <person name="Baldwin J."/>
            <person name="Abdouelleil A."/>
            <person name="Abdulkadir J."/>
            <person name="Abebe A."/>
            <person name="Abera B."/>
            <person name="Abreu J."/>
            <person name="Acer S.C."/>
            <person name="Aftuck L."/>
            <person name="Alexander A."/>
            <person name="An P."/>
            <person name="Anderson E."/>
            <person name="Anderson S."/>
            <person name="Arachi H."/>
            <person name="Azer M."/>
            <person name="Bachantsang P."/>
            <person name="Barry A."/>
            <person name="Bayul T."/>
            <person name="Berlin A."/>
            <person name="Bessette D."/>
            <person name="Bloom T."/>
            <person name="Blye J."/>
            <person name="Boguslavskiy L."/>
            <person name="Bonnet C."/>
            <person name="Boukhgalter B."/>
            <person name="Bourzgui I."/>
            <person name="Brown A."/>
            <person name="Cahill P."/>
            <person name="Channer S."/>
            <person name="Cheshatsang Y."/>
            <person name="Chuda L."/>
            <person name="Citroen M."/>
            <person name="Collymore A."/>
            <person name="Cooke P."/>
            <person name="Costello M."/>
            <person name="D'Aco K."/>
            <person name="Daza R."/>
            <person name="De Haan G."/>
            <person name="DeGray S."/>
            <person name="DeMaso C."/>
            <person name="Dhargay N."/>
            <person name="Dooley K."/>
            <person name="Dooley E."/>
            <person name="Doricent M."/>
            <person name="Dorje P."/>
            <person name="Dorjee K."/>
            <person name="Dupes A."/>
            <person name="Elong R."/>
            <person name="Falk J."/>
            <person name="Farina A."/>
            <person name="Faro S."/>
            <person name="Ferguson D."/>
            <person name="Fisher S."/>
            <person name="Foley C.D."/>
            <person name="Franke A."/>
            <person name="Friedrich D."/>
            <person name="Gadbois L."/>
            <person name="Gearin G."/>
            <person name="Gearin C.R."/>
            <person name="Giannoukos G."/>
            <person name="Goode T."/>
            <person name="Graham J."/>
            <person name="Grandbois E."/>
            <person name="Grewal S."/>
            <person name="Gyaltsen K."/>
            <person name="Hafez N."/>
            <person name="Hagos B."/>
            <person name="Hall J."/>
            <person name="Henson C."/>
            <person name="Hollinger A."/>
            <person name="Honan T."/>
            <person name="Huard M.D."/>
            <person name="Hughes L."/>
            <person name="Hurhula B."/>
            <person name="Husby M.E."/>
            <person name="Kamat A."/>
            <person name="Kanga B."/>
            <person name="Kashin S."/>
            <person name="Khazanovich D."/>
            <person name="Kisner P."/>
            <person name="Lance K."/>
            <person name="Lara M."/>
            <person name="Lee W."/>
            <person name="Lennon N."/>
            <person name="Letendre F."/>
            <person name="LeVine R."/>
            <person name="Lipovsky A."/>
            <person name="Liu X."/>
            <person name="Liu J."/>
            <person name="Liu S."/>
            <person name="Lokyitsang T."/>
            <person name="Lokyitsang Y."/>
            <person name="Lubonja R."/>
            <person name="Lui A."/>
            <person name="MacDonald P."/>
            <person name="Magnisalis V."/>
            <person name="Maru K."/>
            <person name="Matthews C."/>
            <person name="McCusker W."/>
            <person name="McDonough S."/>
            <person name="Mehta T."/>
            <person name="Meldrim J."/>
            <person name="Meneus L."/>
            <person name="Mihai O."/>
            <person name="Mihalev A."/>
            <person name="Mihova T."/>
            <person name="Mittelman R."/>
            <person name="Mlenga V."/>
            <person name="Montmayeur A."/>
            <person name="Mulrain L."/>
            <person name="Navidi A."/>
            <person name="Naylor J."/>
            <person name="Negash T."/>
            <person name="Nguyen T."/>
            <person name="Nguyen N."/>
            <person name="Nicol R."/>
            <person name="Norbu C."/>
            <person name="Norbu N."/>
            <person name="Novod N."/>
            <person name="O'Neill B."/>
            <person name="Osman S."/>
            <person name="Markiewicz E."/>
            <person name="Oyono O.L."/>
            <person name="Patti C."/>
            <person name="Phunkhang P."/>
            <person name="Pierre F."/>
            <person name="Priest M."/>
            <person name="Raghuraman S."/>
            <person name="Rege F."/>
            <person name="Reyes R."/>
            <person name="Rise C."/>
            <person name="Rogov P."/>
            <person name="Ross K."/>
            <person name="Ryan E."/>
            <person name="Settipalli S."/>
            <person name="Shea T."/>
            <person name="Sherpa N."/>
            <person name="Shi L."/>
            <person name="Shih D."/>
            <person name="Sparrow T."/>
            <person name="Spaulding J."/>
            <person name="Stalker J."/>
            <person name="Stange-Thomann N."/>
            <person name="Stavropoulos S."/>
            <person name="Stone C."/>
            <person name="Strader C."/>
            <person name="Tesfaye S."/>
            <person name="Thomson T."/>
            <person name="Thoulutsang Y."/>
            <person name="Thoulutsang D."/>
            <person name="Topham K."/>
            <person name="Topping I."/>
            <person name="Tsamla T."/>
            <person name="Vassiliev H."/>
            <person name="Vo A."/>
            <person name="Wangchuk T."/>
            <person name="Wangdi T."/>
            <person name="Weiand M."/>
            <person name="Wilkinson J."/>
            <person name="Wilson A."/>
            <person name="Yadav S."/>
            <person name="Young G."/>
            <person name="Yu Q."/>
            <person name="Zembek L."/>
            <person name="Zhong D."/>
            <person name="Zimmer A."/>
            <person name="Zwirko Z."/>
            <person name="Jaffe D.B."/>
            <person name="Alvarez P."/>
            <person name="Brockman W."/>
            <person name="Butler J."/>
            <person name="Chin C."/>
            <person name="Gnerre S."/>
            <person name="Grabherr M."/>
            <person name="Kleber M."/>
            <person name="Mauceli E."/>
            <person name="MacCallum I."/>
        </authorList>
    </citation>
    <scope>NUCLEOTIDE SEQUENCE [LARGE SCALE GENOMIC DNA]</scope>
    <source>
        <strain evidence="18">white501</strain>
    </source>
</reference>
<dbReference type="EMBL" id="CM000366">
    <property type="protein sequence ID" value="EDX16889.1"/>
    <property type="molecule type" value="Genomic_DNA"/>
</dbReference>
<protein>
    <submittedName>
        <fullName evidence="17">GD16583</fullName>
    </submittedName>
</protein>
<feature type="region of interest" description="Disordered" evidence="14">
    <location>
        <begin position="594"/>
        <end position="644"/>
    </location>
</feature>
<keyword evidence="4" id="KW-1003">Cell membrane</keyword>
<evidence type="ECO:0000256" key="5">
    <source>
        <dbReference type="ARBA" id="ARBA00022553"/>
    </source>
</evidence>
<evidence type="ECO:0000313" key="18">
    <source>
        <dbReference type="Proteomes" id="UP000000304"/>
    </source>
</evidence>
<evidence type="ECO:0000256" key="6">
    <source>
        <dbReference type="ARBA" id="ARBA00022692"/>
    </source>
</evidence>
<feature type="domain" description="G-protein coupled receptors family 1 profile" evidence="16">
    <location>
        <begin position="125"/>
        <end position="513"/>
    </location>
</feature>
<dbReference type="HOGENOM" id="CLU_009579_3_10_1"/>
<evidence type="ECO:0000256" key="12">
    <source>
        <dbReference type="ARBA" id="ARBA00023224"/>
    </source>
</evidence>
<dbReference type="PANTHER" id="PTHR24228:SF74">
    <property type="entry name" value="G-PROTEIN COUPLED RECEPTORS FAMILY 1 PROFILE DOMAIN-CONTAINING PROTEIN"/>
    <property type="match status" value="1"/>
</dbReference>
<organism evidence="17 18">
    <name type="scientific">Drosophila simulans</name>
    <name type="common">Fruit fly</name>
    <dbReference type="NCBI Taxonomy" id="7240"/>
    <lineage>
        <taxon>Eukaryota</taxon>
        <taxon>Metazoa</taxon>
        <taxon>Ecdysozoa</taxon>
        <taxon>Arthropoda</taxon>
        <taxon>Hexapoda</taxon>
        <taxon>Insecta</taxon>
        <taxon>Pterygota</taxon>
        <taxon>Neoptera</taxon>
        <taxon>Endopterygota</taxon>
        <taxon>Diptera</taxon>
        <taxon>Brachycera</taxon>
        <taxon>Muscomorpha</taxon>
        <taxon>Ephydroidea</taxon>
        <taxon>Drosophilidae</taxon>
        <taxon>Drosophila</taxon>
        <taxon>Sophophora</taxon>
    </lineage>
</organism>
<dbReference type="GO" id="GO:0019894">
    <property type="term" value="F:kinesin binding"/>
    <property type="evidence" value="ECO:0007669"/>
    <property type="project" value="EnsemblMetazoa"/>
</dbReference>
<evidence type="ECO:0000256" key="15">
    <source>
        <dbReference type="SAM" id="Phobius"/>
    </source>
</evidence>
<evidence type="ECO:0000256" key="11">
    <source>
        <dbReference type="ARBA" id="ARBA00023170"/>
    </source>
</evidence>
<evidence type="ECO:0000256" key="7">
    <source>
        <dbReference type="ARBA" id="ARBA00022989"/>
    </source>
</evidence>
<dbReference type="OrthoDB" id="10044919at2759"/>
<comment type="similarity">
    <text evidence="3 13">Belongs to the G-protein coupled receptor 1 family.</text>
</comment>
<dbReference type="Proteomes" id="UP000000304">
    <property type="component" value="Chromosome X"/>
</dbReference>
<evidence type="ECO:0000256" key="13">
    <source>
        <dbReference type="RuleBase" id="RU000688"/>
    </source>
</evidence>
<dbReference type="GO" id="GO:0004930">
    <property type="term" value="F:G protein-coupled receptor activity"/>
    <property type="evidence" value="ECO:0007669"/>
    <property type="project" value="UniProtKB-KW"/>
</dbReference>
<dbReference type="Pfam" id="PF00001">
    <property type="entry name" value="7tm_1"/>
    <property type="match status" value="1"/>
</dbReference>
<dbReference type="InterPro" id="IPR011680">
    <property type="entry name" value="FEZ"/>
</dbReference>
<dbReference type="FunFam" id="1.20.1070.10:FF:000433">
    <property type="entry name" value="Uncharacterized protein, isoform A"/>
    <property type="match status" value="1"/>
</dbReference>
<dbReference type="PROSITE" id="PS00237">
    <property type="entry name" value="G_PROTEIN_RECEP_F1_1"/>
    <property type="match status" value="1"/>
</dbReference>
<gene>
    <name evidence="17" type="primary">Dsim\GD16583</name>
    <name evidence="17" type="ORF">Dsim_GD16583</name>
</gene>
<evidence type="ECO:0000256" key="1">
    <source>
        <dbReference type="ARBA" id="ARBA00004651"/>
    </source>
</evidence>
<accession>B4R335</accession>
<dbReference type="Gene3D" id="1.20.1070.10">
    <property type="entry name" value="Rhodopsin 7-helix transmembrane proteins"/>
    <property type="match status" value="2"/>
</dbReference>
<dbReference type="STRING" id="7240.B4R335"/>
<feature type="compositionally biased region" description="Basic and acidic residues" evidence="14">
    <location>
        <begin position="384"/>
        <end position="399"/>
    </location>
</feature>
<dbReference type="FunFam" id="1.20.1070.10:FF:000487">
    <property type="entry name" value="EG:22E5.10 protein"/>
    <property type="match status" value="1"/>
</dbReference>
<feature type="compositionally biased region" description="Low complexity" evidence="14">
    <location>
        <begin position="594"/>
        <end position="616"/>
    </location>
</feature>
<dbReference type="GO" id="GO:0005886">
    <property type="term" value="C:plasma membrane"/>
    <property type="evidence" value="ECO:0007669"/>
    <property type="project" value="UniProtKB-SubCell"/>
</dbReference>
<evidence type="ECO:0000256" key="10">
    <source>
        <dbReference type="ARBA" id="ARBA00023136"/>
    </source>
</evidence>
<keyword evidence="9" id="KW-0175">Coiled coil</keyword>
<evidence type="ECO:0000313" key="17">
    <source>
        <dbReference type="EMBL" id="EDX16889.1"/>
    </source>
</evidence>
<dbReference type="GO" id="GO:0008088">
    <property type="term" value="P:axo-dendritic transport"/>
    <property type="evidence" value="ECO:0007669"/>
    <property type="project" value="EnsemblMetazoa"/>
</dbReference>